<dbReference type="OrthoDB" id="9803111at2"/>
<reference evidence="4 5" key="1">
    <citation type="journal article" date="2012" name="Science">
        <title>Ecological populations of bacteria act as socially cohesive units of antibiotic production and resistance.</title>
        <authorList>
            <person name="Cordero O.X."/>
            <person name="Wildschutte H."/>
            <person name="Kirkup B."/>
            <person name="Proehl S."/>
            <person name="Ngo L."/>
            <person name="Hussain F."/>
            <person name="Le Roux F."/>
            <person name="Mincer T."/>
            <person name="Polz M.F."/>
        </authorList>
    </citation>
    <scope>NUCLEOTIDE SEQUENCE [LARGE SCALE GENOMIC DNA]</scope>
    <source>
        <strain evidence="4 5">ZF-129</strain>
    </source>
</reference>
<dbReference type="RefSeq" id="WP_017040661.1">
    <property type="nucleotide sequence ID" value="NZ_AJYQ02000107.1"/>
</dbReference>
<dbReference type="STRING" id="1187848.A1QO_10555"/>
<sequence length="335" mass="37481">MGVDVEDLKLIADKLSSDFEFYKGKSIFVTGGTGFFGKWLLEAFIHLNQNHGLNSSITILSRSPSKFKDSFPHLYNHNYFNFVQGDVRDFPDIAQDFDLIIHAAADASSEVYRSNPELMRSTIMDGTKNVCEFAEKVNCKRILYTSSGAAYGPQPDSLAHMAETFVDNPLFNQNDAYASAKLESETYFKDNAICEVVVARCFAFTGPYLTLDGGYAFGNFISNVMNKESILIKSSGESTRSYLYSADLVVWLLRILSKGKNRDMYNVGSDEKLTILELAERISLGKVGILSDGVKGLNVSKYIPSIEKSKKELSLDVYTSLKDSIEKTIDFYRKN</sequence>
<comment type="caution">
    <text evidence="4">The sequence shown here is derived from an EMBL/GenBank/DDBJ whole genome shotgun (WGS) entry which is preliminary data.</text>
</comment>
<protein>
    <submittedName>
        <fullName evidence="4">dTDP-glucose 4,6-dehydratase</fullName>
    </submittedName>
</protein>
<comment type="pathway">
    <text evidence="1">Bacterial outer membrane biogenesis; LPS O-antigen biosynthesis.</text>
</comment>
<gene>
    <name evidence="4" type="ORF">A1QO_10555</name>
</gene>
<comment type="similarity">
    <text evidence="2">Belongs to the NAD(P)-dependent epimerase/dehydratase family.</text>
</comment>
<accession>A0A1E5BDA3</accession>
<dbReference type="EMBL" id="AJYQ02000107">
    <property type="protein sequence ID" value="OEE33113.1"/>
    <property type="molecule type" value="Genomic_DNA"/>
</dbReference>
<dbReference type="Proteomes" id="UP000094741">
    <property type="component" value="Unassembled WGS sequence"/>
</dbReference>
<dbReference type="Pfam" id="PF01370">
    <property type="entry name" value="Epimerase"/>
    <property type="match status" value="1"/>
</dbReference>
<name>A0A1E5BDA3_9VIBR</name>
<dbReference type="eggNOG" id="COG0451">
    <property type="taxonomic scope" value="Bacteria"/>
</dbReference>
<dbReference type="InterPro" id="IPR001509">
    <property type="entry name" value="Epimerase_deHydtase"/>
</dbReference>
<dbReference type="Gene3D" id="3.40.50.720">
    <property type="entry name" value="NAD(P)-binding Rossmann-like Domain"/>
    <property type="match status" value="1"/>
</dbReference>
<dbReference type="AlphaFoldDB" id="A0A1E5BDA3"/>
<feature type="domain" description="NAD-dependent epimerase/dehydratase" evidence="3">
    <location>
        <begin position="27"/>
        <end position="268"/>
    </location>
</feature>
<proteinExistence type="inferred from homology"/>
<evidence type="ECO:0000256" key="2">
    <source>
        <dbReference type="ARBA" id="ARBA00007637"/>
    </source>
</evidence>
<organism evidence="4 5">
    <name type="scientific">Vibrio genomosp. F10 str. ZF-129</name>
    <dbReference type="NCBI Taxonomy" id="1187848"/>
    <lineage>
        <taxon>Bacteria</taxon>
        <taxon>Pseudomonadati</taxon>
        <taxon>Pseudomonadota</taxon>
        <taxon>Gammaproteobacteria</taxon>
        <taxon>Vibrionales</taxon>
        <taxon>Vibrionaceae</taxon>
        <taxon>Vibrio</taxon>
    </lineage>
</organism>
<dbReference type="PANTHER" id="PTHR43000">
    <property type="entry name" value="DTDP-D-GLUCOSE 4,6-DEHYDRATASE-RELATED"/>
    <property type="match status" value="1"/>
</dbReference>
<evidence type="ECO:0000259" key="3">
    <source>
        <dbReference type="Pfam" id="PF01370"/>
    </source>
</evidence>
<evidence type="ECO:0000313" key="5">
    <source>
        <dbReference type="Proteomes" id="UP000094741"/>
    </source>
</evidence>
<evidence type="ECO:0000256" key="1">
    <source>
        <dbReference type="ARBA" id="ARBA00005125"/>
    </source>
</evidence>
<dbReference type="InterPro" id="IPR036291">
    <property type="entry name" value="NAD(P)-bd_dom_sf"/>
</dbReference>
<evidence type="ECO:0000313" key="4">
    <source>
        <dbReference type="EMBL" id="OEE33113.1"/>
    </source>
</evidence>
<dbReference type="SUPFAM" id="SSF51735">
    <property type="entry name" value="NAD(P)-binding Rossmann-fold domains"/>
    <property type="match status" value="1"/>
</dbReference>